<dbReference type="Proteomes" id="UP000323824">
    <property type="component" value="Chromosome"/>
</dbReference>
<feature type="coiled-coil region" evidence="4">
    <location>
        <begin position="354"/>
        <end position="388"/>
    </location>
</feature>
<reference evidence="7 8" key="1">
    <citation type="submission" date="2019-02" db="EMBL/GenBank/DDBJ databases">
        <authorList>
            <person name="Fomenkov A."/>
            <person name="Dubinina G."/>
            <person name="Grabovich M."/>
            <person name="Vincze T."/>
            <person name="Roberts R.J."/>
        </authorList>
    </citation>
    <scope>NUCLEOTIDE SEQUENCE [LARGE SCALE GENOMIC DNA]</scope>
    <source>
        <strain evidence="7 8">P</strain>
    </source>
</reference>
<dbReference type="SMART" id="SM00387">
    <property type="entry name" value="HATPase_c"/>
    <property type="match status" value="1"/>
</dbReference>
<feature type="domain" description="Histidine kinase" evidence="6">
    <location>
        <begin position="397"/>
        <end position="628"/>
    </location>
</feature>
<accession>A0A5C1QAL6</accession>
<keyword evidence="5" id="KW-0472">Membrane</keyword>
<evidence type="ECO:0000259" key="6">
    <source>
        <dbReference type="PROSITE" id="PS50109"/>
    </source>
</evidence>
<name>A0A5C1QAL6_9SPIO</name>
<organism evidence="7 8">
    <name type="scientific">Thiospirochaeta perfilievii</name>
    <dbReference type="NCBI Taxonomy" id="252967"/>
    <lineage>
        <taxon>Bacteria</taxon>
        <taxon>Pseudomonadati</taxon>
        <taxon>Spirochaetota</taxon>
        <taxon>Spirochaetia</taxon>
        <taxon>Spirochaetales</taxon>
        <taxon>Spirochaetaceae</taxon>
        <taxon>Thiospirochaeta</taxon>
    </lineage>
</organism>
<dbReference type="PROSITE" id="PS50109">
    <property type="entry name" value="HIS_KIN"/>
    <property type="match status" value="1"/>
</dbReference>
<dbReference type="SUPFAM" id="SSF47384">
    <property type="entry name" value="Homodimeric domain of signal transducing histidine kinase"/>
    <property type="match status" value="1"/>
</dbReference>
<sequence>MRKSRTIHRFLLNFIIFTILLPMIVLGVSNTILSVDSFQKALKKEDDIKISLLSKMIRDYIRGPLLELNIIKENLESTRNTSSEDFNKLLGILTENSEKIWSIQVSDLYGNIRALYPNDERLLGTDISGHEYFKIVTHSDKPYWSSTFLSSKTNSSAVTLSKKYSDGVITLFISIKEMDEILALLNGENSSRLVFVTDQRGVYVYHPDYKKVLLRENNLFEEKQKEYATYNNEKYYIKTVQMPETGWQVSLYTPMDNIYQTIYKLVLPLIIILISLISIAIIIGRRFSKTIYNGINALLNSTREIALGEYDITIRSLALEEMDLLAKSVTNMSKVILERETELKDAYLKINNNKVLLEREVEKQTKDLRSALESLNDAQEKVIESEKLASLGGMVAGVAHEINTPIGIIVTAASYLQDKTEELYKSYKENTMAKSMFSTYCENVLSTTSLILSNSKRSSNLISSFKQVAVDQSSEEVRVFRMKKYINEILTSLHPNFKKTTHIVEVNCDESITVKSYPGAIAQILTNLILNSIKHGFENIPNGVISIDIYLENERIHFIYKDNGKGMSPEEVKKIYDPFFTTKRGKGGSGLGMHIVYNLVTQKLGGQISCTSSKNNGTTFLLDFPSQIV</sequence>
<dbReference type="InterPro" id="IPR036097">
    <property type="entry name" value="HisK_dim/P_sf"/>
</dbReference>
<dbReference type="PANTHER" id="PTHR43065">
    <property type="entry name" value="SENSOR HISTIDINE KINASE"/>
    <property type="match status" value="1"/>
</dbReference>
<reference evidence="7 8" key="2">
    <citation type="submission" date="2019-09" db="EMBL/GenBank/DDBJ databases">
        <title>Complete Genome Sequence and Methylome Analysis of free living Spirochaetas.</title>
        <authorList>
            <person name="Leshcheva N."/>
            <person name="Mikheeva N."/>
        </authorList>
    </citation>
    <scope>NUCLEOTIDE SEQUENCE [LARGE SCALE GENOMIC DNA]</scope>
    <source>
        <strain evidence="7 8">P</strain>
    </source>
</reference>
<comment type="catalytic activity">
    <reaction evidence="1">
        <text>ATP + protein L-histidine = ADP + protein N-phospho-L-histidine.</text>
        <dbReference type="EC" id="2.7.13.3"/>
    </reaction>
</comment>
<dbReference type="Gene3D" id="3.30.450.20">
    <property type="entry name" value="PAS domain"/>
    <property type="match status" value="1"/>
</dbReference>
<evidence type="ECO:0000256" key="2">
    <source>
        <dbReference type="ARBA" id="ARBA00012438"/>
    </source>
</evidence>
<keyword evidence="5" id="KW-0812">Transmembrane</keyword>
<evidence type="ECO:0000256" key="3">
    <source>
        <dbReference type="ARBA" id="ARBA00022553"/>
    </source>
</evidence>
<evidence type="ECO:0000313" key="8">
    <source>
        <dbReference type="Proteomes" id="UP000323824"/>
    </source>
</evidence>
<evidence type="ECO:0000256" key="4">
    <source>
        <dbReference type="SAM" id="Coils"/>
    </source>
</evidence>
<dbReference type="GO" id="GO:0000155">
    <property type="term" value="F:phosphorelay sensor kinase activity"/>
    <property type="evidence" value="ECO:0007669"/>
    <property type="project" value="InterPro"/>
</dbReference>
<dbReference type="RefSeq" id="WP_149567104.1">
    <property type="nucleotide sequence ID" value="NZ_CP035807.1"/>
</dbReference>
<dbReference type="OrthoDB" id="312445at2"/>
<keyword evidence="4" id="KW-0175">Coiled coil</keyword>
<dbReference type="SUPFAM" id="SSF55874">
    <property type="entry name" value="ATPase domain of HSP90 chaperone/DNA topoisomerase II/histidine kinase"/>
    <property type="match status" value="1"/>
</dbReference>
<keyword evidence="8" id="KW-1185">Reference proteome</keyword>
<dbReference type="KEGG" id="sper:EW093_03730"/>
<keyword evidence="5" id="KW-1133">Transmembrane helix</keyword>
<evidence type="ECO:0000313" key="7">
    <source>
        <dbReference type="EMBL" id="QEN03846.1"/>
    </source>
</evidence>
<dbReference type="EC" id="2.7.13.3" evidence="2"/>
<dbReference type="CDD" id="cd00082">
    <property type="entry name" value="HisKA"/>
    <property type="match status" value="1"/>
</dbReference>
<dbReference type="AlphaFoldDB" id="A0A5C1QAL6"/>
<protein>
    <recommendedName>
        <fullName evidence="2">histidine kinase</fullName>
        <ecNumber evidence="2">2.7.13.3</ecNumber>
    </recommendedName>
</protein>
<dbReference type="Gene3D" id="1.10.287.130">
    <property type="match status" value="1"/>
</dbReference>
<dbReference type="InterPro" id="IPR003594">
    <property type="entry name" value="HATPase_dom"/>
</dbReference>
<evidence type="ECO:0000256" key="5">
    <source>
        <dbReference type="SAM" id="Phobius"/>
    </source>
</evidence>
<dbReference type="InterPro" id="IPR005467">
    <property type="entry name" value="His_kinase_dom"/>
</dbReference>
<feature type="transmembrane region" description="Helical" evidence="5">
    <location>
        <begin position="12"/>
        <end position="33"/>
    </location>
</feature>
<dbReference type="PRINTS" id="PR00344">
    <property type="entry name" value="BCTRLSENSOR"/>
</dbReference>
<evidence type="ECO:0000256" key="1">
    <source>
        <dbReference type="ARBA" id="ARBA00000085"/>
    </source>
</evidence>
<keyword evidence="7" id="KW-0418">Kinase</keyword>
<dbReference type="InterPro" id="IPR036890">
    <property type="entry name" value="HATPase_C_sf"/>
</dbReference>
<dbReference type="Pfam" id="PF02518">
    <property type="entry name" value="HATPase_c"/>
    <property type="match status" value="1"/>
</dbReference>
<dbReference type="PANTHER" id="PTHR43065:SF47">
    <property type="match status" value="1"/>
</dbReference>
<dbReference type="InterPro" id="IPR004358">
    <property type="entry name" value="Sig_transdc_His_kin-like_C"/>
</dbReference>
<dbReference type="EMBL" id="CP035807">
    <property type="protein sequence ID" value="QEN03846.1"/>
    <property type="molecule type" value="Genomic_DNA"/>
</dbReference>
<dbReference type="InterPro" id="IPR003661">
    <property type="entry name" value="HisK_dim/P_dom"/>
</dbReference>
<keyword evidence="3" id="KW-0597">Phosphoprotein</keyword>
<dbReference type="Gene3D" id="3.30.565.10">
    <property type="entry name" value="Histidine kinase-like ATPase, C-terminal domain"/>
    <property type="match status" value="1"/>
</dbReference>
<keyword evidence="7" id="KW-0808">Transferase</keyword>
<proteinExistence type="predicted"/>
<feature type="transmembrane region" description="Helical" evidence="5">
    <location>
        <begin position="262"/>
        <end position="283"/>
    </location>
</feature>
<gene>
    <name evidence="7" type="ORF">EW093_03730</name>
</gene>